<sequence length="160" mass="17922">MPTLGGLYYAFSLMNLEAEQPSILLVEDDQMDIMNVQRELRKHNVNVPLHIARNGREALNMLRGEGGQDQIPKPSVVMLDLNMPRMNGLELLEILRSDHDFVGLNVFITTTSDLETDRLKAQDLAVSGYIIKPLSFDSFGEGGTTVDGFSLFLDLLRLKD</sequence>
<dbReference type="PANTHER" id="PTHR44520">
    <property type="entry name" value="RESPONSE REGULATOR RCP1-RELATED"/>
    <property type="match status" value="1"/>
</dbReference>
<feature type="modified residue" description="4-aspartylphosphate" evidence="1">
    <location>
        <position position="80"/>
    </location>
</feature>
<evidence type="ECO:0000259" key="2">
    <source>
        <dbReference type="PROSITE" id="PS50110"/>
    </source>
</evidence>
<dbReference type="InterPro" id="IPR052893">
    <property type="entry name" value="TCS_response_regulator"/>
</dbReference>
<dbReference type="eggNOG" id="COG0784">
    <property type="taxonomic scope" value="Bacteria"/>
</dbReference>
<dbReference type="HOGENOM" id="CLU_000445_69_17_10"/>
<evidence type="ECO:0000256" key="1">
    <source>
        <dbReference type="PROSITE-ProRule" id="PRU00169"/>
    </source>
</evidence>
<gene>
    <name evidence="3" type="ORF">Hsw_3152</name>
</gene>
<evidence type="ECO:0000313" key="4">
    <source>
        <dbReference type="Proteomes" id="UP000019423"/>
    </source>
</evidence>
<dbReference type="PATRIC" id="fig|1227739.3.peg.3323"/>
<evidence type="ECO:0000313" key="3">
    <source>
        <dbReference type="EMBL" id="AHJ98747.1"/>
    </source>
</evidence>
<dbReference type="Pfam" id="PF00072">
    <property type="entry name" value="Response_reg"/>
    <property type="match status" value="1"/>
</dbReference>
<dbReference type="InterPro" id="IPR001789">
    <property type="entry name" value="Sig_transdc_resp-reg_receiver"/>
</dbReference>
<keyword evidence="4" id="KW-1185">Reference proteome</keyword>
<dbReference type="GO" id="GO:0000160">
    <property type="term" value="P:phosphorelay signal transduction system"/>
    <property type="evidence" value="ECO:0007669"/>
    <property type="project" value="InterPro"/>
</dbReference>
<organism evidence="3 4">
    <name type="scientific">Hymenobacter swuensis DY53</name>
    <dbReference type="NCBI Taxonomy" id="1227739"/>
    <lineage>
        <taxon>Bacteria</taxon>
        <taxon>Pseudomonadati</taxon>
        <taxon>Bacteroidota</taxon>
        <taxon>Cytophagia</taxon>
        <taxon>Cytophagales</taxon>
        <taxon>Hymenobacteraceae</taxon>
        <taxon>Hymenobacter</taxon>
    </lineage>
</organism>
<accession>W8F3Z7</accession>
<proteinExistence type="predicted"/>
<reference evidence="3 4" key="1">
    <citation type="submission" date="2014-01" db="EMBL/GenBank/DDBJ databases">
        <title>Complete genome sequence of ionizing-radiation resistance bacterium Hymenobacter swuensis DY53.</title>
        <authorList>
            <person name="Jung J.-H."/>
            <person name="Jeong S.-W."/>
            <person name="Joe M.-H."/>
            <person name="Cho y.-j."/>
            <person name="Kim M.-K."/>
            <person name="Lim S.-Y."/>
        </authorList>
    </citation>
    <scope>NUCLEOTIDE SEQUENCE [LARGE SCALE GENOMIC DNA]</scope>
    <source>
        <strain evidence="3 4">DY53</strain>
    </source>
</reference>
<name>W8F3Z7_9BACT</name>
<dbReference type="Gene3D" id="3.40.50.2300">
    <property type="match status" value="1"/>
</dbReference>
<dbReference type="SUPFAM" id="SSF52172">
    <property type="entry name" value="CheY-like"/>
    <property type="match status" value="1"/>
</dbReference>
<dbReference type="InterPro" id="IPR011006">
    <property type="entry name" value="CheY-like_superfamily"/>
</dbReference>
<protein>
    <submittedName>
        <fullName evidence="3">Two-component response regulator</fullName>
    </submittedName>
</protein>
<dbReference type="CDD" id="cd17557">
    <property type="entry name" value="REC_Rcp-like"/>
    <property type="match status" value="1"/>
</dbReference>
<dbReference type="EMBL" id="CP007145">
    <property type="protein sequence ID" value="AHJ98747.1"/>
    <property type="molecule type" value="Genomic_DNA"/>
</dbReference>
<dbReference type="Proteomes" id="UP000019423">
    <property type="component" value="Chromosome"/>
</dbReference>
<feature type="domain" description="Response regulatory" evidence="2">
    <location>
        <begin position="22"/>
        <end position="147"/>
    </location>
</feature>
<dbReference type="KEGG" id="hsw:Hsw_3152"/>
<dbReference type="AlphaFoldDB" id="W8F3Z7"/>
<dbReference type="STRING" id="1227739.Hsw_3152"/>
<dbReference type="PANTHER" id="PTHR44520:SF2">
    <property type="entry name" value="RESPONSE REGULATOR RCP1"/>
    <property type="match status" value="1"/>
</dbReference>
<keyword evidence="1" id="KW-0597">Phosphoprotein</keyword>
<dbReference type="SMART" id="SM00448">
    <property type="entry name" value="REC"/>
    <property type="match status" value="1"/>
</dbReference>
<dbReference type="PROSITE" id="PS50110">
    <property type="entry name" value="RESPONSE_REGULATORY"/>
    <property type="match status" value="1"/>
</dbReference>